<sequence length="220" mass="25069">MGSILNNLQFLSIAAVIPAALLLIYLGIVVYRNTQRANQPTYQLSFHSSSHPLAPQVFADTRHSLNIFTQQNNHQDKHFLTQYPIGRTLAYGGESYLISRVKKYLTLDDRQQPQFGYAVYFQAYEKSEFPLHISFTDQKRYIGIMLDEKGCTVIQTDGKISRLPYAELCVKIRRQRFTLKTPRHEHTIKRSDLSLTDGALLAAVLQKYAATLDLDATDIA</sequence>
<evidence type="ECO:0000313" key="3">
    <source>
        <dbReference type="Proteomes" id="UP000325713"/>
    </source>
</evidence>
<keyword evidence="3" id="KW-1185">Reference proteome</keyword>
<reference evidence="2 3" key="1">
    <citation type="submission" date="2018-08" db="EMBL/GenBank/DDBJ databases">
        <title>Neisseria zalophi ATCC BAA-2455 complete genome.</title>
        <authorList>
            <person name="Veseli I.A."/>
            <person name="Buttler R."/>
            <person name="Mascarenhas dos Santos A.C."/>
            <person name="Pombert J.-F."/>
        </authorList>
    </citation>
    <scope>NUCLEOTIDE SEQUENCE [LARGE SCALE GENOMIC DNA]</scope>
    <source>
        <strain evidence="2 3">ATCC BAA-2455</strain>
    </source>
</reference>
<accession>A0A5J6PT34</accession>
<dbReference type="Proteomes" id="UP000325713">
    <property type="component" value="Chromosome"/>
</dbReference>
<dbReference type="AlphaFoldDB" id="A0A5J6PT34"/>
<gene>
    <name evidence="2" type="ORF">D0T92_04630</name>
</gene>
<keyword evidence="1" id="KW-0472">Membrane</keyword>
<dbReference type="KEGG" id="nzl:D0T92_04630"/>
<keyword evidence="1" id="KW-1133">Transmembrane helix</keyword>
<feature type="transmembrane region" description="Helical" evidence="1">
    <location>
        <begin position="12"/>
        <end position="31"/>
    </location>
</feature>
<organism evidence="2 3">
    <name type="scientific">Neisseria zalophi</name>
    <dbReference type="NCBI Taxonomy" id="640030"/>
    <lineage>
        <taxon>Bacteria</taxon>
        <taxon>Pseudomonadati</taxon>
        <taxon>Pseudomonadota</taxon>
        <taxon>Betaproteobacteria</taxon>
        <taxon>Neisseriales</taxon>
        <taxon>Neisseriaceae</taxon>
        <taxon>Neisseria</taxon>
    </lineage>
</organism>
<keyword evidence="1" id="KW-0812">Transmembrane</keyword>
<proteinExistence type="predicted"/>
<dbReference type="EMBL" id="CP031700">
    <property type="protein sequence ID" value="QEY25888.1"/>
    <property type="molecule type" value="Genomic_DNA"/>
</dbReference>
<protein>
    <submittedName>
        <fullName evidence="2">Uncharacterized protein</fullName>
    </submittedName>
</protein>
<dbReference type="OrthoDB" id="5079989at2"/>
<evidence type="ECO:0000256" key="1">
    <source>
        <dbReference type="SAM" id="Phobius"/>
    </source>
</evidence>
<name>A0A5J6PT34_9NEIS</name>
<dbReference type="RefSeq" id="WP_151050652.1">
    <property type="nucleotide sequence ID" value="NZ_CP031700.1"/>
</dbReference>
<evidence type="ECO:0000313" key="2">
    <source>
        <dbReference type="EMBL" id="QEY25888.1"/>
    </source>
</evidence>